<evidence type="ECO:0000256" key="2">
    <source>
        <dbReference type="ARBA" id="ARBA00022448"/>
    </source>
</evidence>
<organism evidence="7 8">
    <name type="scientific">Aliidongia dinghuensis</name>
    <dbReference type="NCBI Taxonomy" id="1867774"/>
    <lineage>
        <taxon>Bacteria</taxon>
        <taxon>Pseudomonadati</taxon>
        <taxon>Pseudomonadota</taxon>
        <taxon>Alphaproteobacteria</taxon>
        <taxon>Rhodospirillales</taxon>
        <taxon>Dongiaceae</taxon>
        <taxon>Aliidongia</taxon>
    </lineage>
</organism>
<evidence type="ECO:0000313" key="8">
    <source>
        <dbReference type="Proteomes" id="UP000646365"/>
    </source>
</evidence>
<reference evidence="7" key="2">
    <citation type="submission" date="2020-09" db="EMBL/GenBank/DDBJ databases">
        <authorList>
            <person name="Sun Q."/>
            <person name="Zhou Y."/>
        </authorList>
    </citation>
    <scope>NUCLEOTIDE SEQUENCE</scope>
    <source>
        <strain evidence="7">CGMCC 1.15725</strain>
    </source>
</reference>
<dbReference type="InterPro" id="IPR000709">
    <property type="entry name" value="Leu_Ile_Val-bd"/>
</dbReference>
<dbReference type="Pfam" id="PF13458">
    <property type="entry name" value="Peripla_BP_6"/>
    <property type="match status" value="1"/>
</dbReference>
<evidence type="ECO:0000256" key="4">
    <source>
        <dbReference type="ARBA" id="ARBA00022970"/>
    </source>
</evidence>
<feature type="domain" description="Leucine-binding protein" evidence="6">
    <location>
        <begin position="34"/>
        <end position="379"/>
    </location>
</feature>
<name>A0A8J2YZM9_9PROT</name>
<comment type="caution">
    <text evidence="7">The sequence shown here is derived from an EMBL/GenBank/DDBJ whole genome shotgun (WGS) entry which is preliminary data.</text>
</comment>
<accession>A0A8J2YZM9</accession>
<dbReference type="RefSeq" id="WP_229744013.1">
    <property type="nucleotide sequence ID" value="NZ_BMJQ01000019.1"/>
</dbReference>
<keyword evidence="2" id="KW-0813">Transport</keyword>
<proteinExistence type="inferred from homology"/>
<dbReference type="EMBL" id="BMJQ01000019">
    <property type="protein sequence ID" value="GGF42919.1"/>
    <property type="molecule type" value="Genomic_DNA"/>
</dbReference>
<feature type="chain" id="PRO_5035288513" evidence="5">
    <location>
        <begin position="26"/>
        <end position="403"/>
    </location>
</feature>
<reference evidence="7" key="1">
    <citation type="journal article" date="2014" name="Int. J. Syst. Evol. Microbiol.">
        <title>Complete genome sequence of Corynebacterium casei LMG S-19264T (=DSM 44701T), isolated from a smear-ripened cheese.</title>
        <authorList>
            <consortium name="US DOE Joint Genome Institute (JGI-PGF)"/>
            <person name="Walter F."/>
            <person name="Albersmeier A."/>
            <person name="Kalinowski J."/>
            <person name="Ruckert C."/>
        </authorList>
    </citation>
    <scope>NUCLEOTIDE SEQUENCE</scope>
    <source>
        <strain evidence="7">CGMCC 1.15725</strain>
    </source>
</reference>
<dbReference type="AlphaFoldDB" id="A0A8J2YZM9"/>
<dbReference type="PANTHER" id="PTHR30483:SF6">
    <property type="entry name" value="PERIPLASMIC BINDING PROTEIN OF ABC TRANSPORTER FOR NATURAL AMINO ACIDS"/>
    <property type="match status" value="1"/>
</dbReference>
<dbReference type="CDD" id="cd06343">
    <property type="entry name" value="PBP1_ABC_ligand_binding-like"/>
    <property type="match status" value="1"/>
</dbReference>
<evidence type="ECO:0000256" key="5">
    <source>
        <dbReference type="SAM" id="SignalP"/>
    </source>
</evidence>
<evidence type="ECO:0000256" key="3">
    <source>
        <dbReference type="ARBA" id="ARBA00022729"/>
    </source>
</evidence>
<dbReference type="Gene3D" id="3.40.50.2300">
    <property type="match status" value="2"/>
</dbReference>
<protein>
    <submittedName>
        <fullName evidence="7">Branched-chain amino acid-binding protein</fullName>
    </submittedName>
</protein>
<dbReference type="PANTHER" id="PTHR30483">
    <property type="entry name" value="LEUCINE-SPECIFIC-BINDING PROTEIN"/>
    <property type="match status" value="1"/>
</dbReference>
<dbReference type="SUPFAM" id="SSF53822">
    <property type="entry name" value="Periplasmic binding protein-like I"/>
    <property type="match status" value="1"/>
</dbReference>
<evidence type="ECO:0000256" key="1">
    <source>
        <dbReference type="ARBA" id="ARBA00010062"/>
    </source>
</evidence>
<dbReference type="GO" id="GO:0006865">
    <property type="term" value="P:amino acid transport"/>
    <property type="evidence" value="ECO:0007669"/>
    <property type="project" value="UniProtKB-KW"/>
</dbReference>
<keyword evidence="3 5" id="KW-0732">Signal</keyword>
<dbReference type="Proteomes" id="UP000646365">
    <property type="component" value="Unassembled WGS sequence"/>
</dbReference>
<dbReference type="PRINTS" id="PR00337">
    <property type="entry name" value="LEUILEVALBP"/>
</dbReference>
<dbReference type="InterPro" id="IPR028081">
    <property type="entry name" value="Leu-bd"/>
</dbReference>
<dbReference type="InterPro" id="IPR051010">
    <property type="entry name" value="BCAA_transport"/>
</dbReference>
<feature type="signal peptide" evidence="5">
    <location>
        <begin position="1"/>
        <end position="25"/>
    </location>
</feature>
<keyword evidence="4" id="KW-0029">Amino-acid transport</keyword>
<evidence type="ECO:0000259" key="6">
    <source>
        <dbReference type="Pfam" id="PF13458"/>
    </source>
</evidence>
<dbReference type="InterPro" id="IPR028082">
    <property type="entry name" value="Peripla_BP_I"/>
</dbReference>
<sequence length="403" mass="43091">MLRAVKLLGCLAGTAMLGVVGTAVAAEPGLTDTTIKIGLFGPMSGPSQAYGQDVMNAAKMYYDKINAEGGINGRKIEVVEEDDRCSPNDLVAAVKKLVEQDQVFILNGGSCSAPVVAAKDYVVRSGVPWVMLNASGDGALYPPQPNIFGALSISQRAVGGSTVEFASKYLGAKKLGYINHDDAYGAWNLEAAGPQAKENGATFLVESVDPKITDVTAPVLKMKAANVDALILTTYAGPAQLILKKAQELHFDKPIIVAVNAIANLKQMVDNVGSKDAFKNVYIQELLMAKPGSEKLGWVYDMYKKAYPDLAAQPGHPQVYMPYGIPPAEVVVKALQAAGRDVTRAKFIDAVEHLNFSSVMAGPIVFTHTEHAAQKASIYFKYDGENLTEVPGVFASRWTYKAD</sequence>
<evidence type="ECO:0000313" key="7">
    <source>
        <dbReference type="EMBL" id="GGF42919.1"/>
    </source>
</evidence>
<gene>
    <name evidence="7" type="ORF">GCM10011611_56650</name>
</gene>
<comment type="similarity">
    <text evidence="1">Belongs to the leucine-binding protein family.</text>
</comment>
<keyword evidence="8" id="KW-1185">Reference proteome</keyword>